<comment type="caution">
    <text evidence="2">The sequence shown here is derived from an EMBL/GenBank/DDBJ whole genome shotgun (WGS) entry which is preliminary data.</text>
</comment>
<dbReference type="Pfam" id="PF03564">
    <property type="entry name" value="DUF1759"/>
    <property type="match status" value="1"/>
</dbReference>
<gene>
    <name evidence="2" type="ORF">JYU34_001059</name>
</gene>
<accession>A0ABQ7R601</accession>
<dbReference type="CDD" id="cd00303">
    <property type="entry name" value="retropepsin_like"/>
    <property type="match status" value="1"/>
</dbReference>
<dbReference type="Gene3D" id="2.40.70.10">
    <property type="entry name" value="Acid Proteases"/>
    <property type="match status" value="1"/>
</dbReference>
<protein>
    <recommendedName>
        <fullName evidence="4">Peptidase aspartic putative domain-containing protein</fullName>
    </recommendedName>
</protein>
<keyword evidence="3" id="KW-1185">Reference proteome</keyword>
<organism evidence="2 3">
    <name type="scientific">Plutella xylostella</name>
    <name type="common">Diamondback moth</name>
    <name type="synonym">Plutella maculipennis</name>
    <dbReference type="NCBI Taxonomy" id="51655"/>
    <lineage>
        <taxon>Eukaryota</taxon>
        <taxon>Metazoa</taxon>
        <taxon>Ecdysozoa</taxon>
        <taxon>Arthropoda</taxon>
        <taxon>Hexapoda</taxon>
        <taxon>Insecta</taxon>
        <taxon>Pterygota</taxon>
        <taxon>Neoptera</taxon>
        <taxon>Endopterygota</taxon>
        <taxon>Lepidoptera</taxon>
        <taxon>Glossata</taxon>
        <taxon>Ditrysia</taxon>
        <taxon>Yponomeutoidea</taxon>
        <taxon>Plutellidae</taxon>
        <taxon>Plutella</taxon>
    </lineage>
</organism>
<dbReference type="InterPro" id="IPR021109">
    <property type="entry name" value="Peptidase_aspartic_dom_sf"/>
</dbReference>
<dbReference type="InterPro" id="IPR005312">
    <property type="entry name" value="DUF1759"/>
</dbReference>
<feature type="region of interest" description="Disordered" evidence="1">
    <location>
        <begin position="233"/>
        <end position="258"/>
    </location>
</feature>
<dbReference type="Proteomes" id="UP000823941">
    <property type="component" value="Chromosome 2"/>
</dbReference>
<reference evidence="2 3" key="1">
    <citation type="submission" date="2021-06" db="EMBL/GenBank/DDBJ databases">
        <title>A haploid diamondback moth (Plutella xylostella L.) genome assembly resolves 31 chromosomes and identifies a diamide resistance mutation.</title>
        <authorList>
            <person name="Ward C.M."/>
            <person name="Perry K.D."/>
            <person name="Baker G."/>
            <person name="Powis K."/>
            <person name="Heckel D.G."/>
            <person name="Baxter S.W."/>
        </authorList>
    </citation>
    <scope>NUCLEOTIDE SEQUENCE [LARGE SCALE GENOMIC DNA]</scope>
    <source>
        <strain evidence="2 3">LV</strain>
        <tissue evidence="2">Single pupa</tissue>
    </source>
</reference>
<sequence>MGEARNTIKHFQVIEKNYEAAWENLKGRYSHKRLIVNAILKRLFTHRKITTQSTSQLKSLIDNTKECLNSLNGMDIPTDSWDHMVIYLTVHKLDQDSHNDWEKYVSDEYSDGLPTLQNLVDFLERRIRTLEVTVAATSTSKPNREPIRESSRSFHVTTADNTCTLCKEDHYLCHCKEFGKLNPEKRSELAREHRLCYNCLAPGHSVFNCKQKTSCRICRKRHHTLLHQRKDDSLVNEDTKQSTGMTSMHTNVEEDKEEPHNDVYVASHFTLKKEMVLLATALIPVKSNNGTTTLLRALIDPGSQASFISERATQLLKLKRTPSYGNVTGVGSTQTTISHAVQLQILSRHNQEFCLDINAYVLSTQLTSKLPSKSLTKKQWPHLEKLNLADPNYHTPGHIDMLLGVEVYQEIVKNNLVKGPPGTPTAQETDLGWILFGSIDESSTANNIIVMHHNVNVDNMLRSMWEIDMTHKRNLTAEERLCEDIYTNTQTRTEDGRYVVKLQFKHEEPLTHIGETKSIAEKRFHQLERRFEQNTKLKEDYTQVIEEYITLNHMEEVPEKEKNDSAVYLPHHAVVREDKETTKTRVVFNASCKGSNNASLNDQRLV</sequence>
<feature type="compositionally biased region" description="Polar residues" evidence="1">
    <location>
        <begin position="241"/>
        <end position="250"/>
    </location>
</feature>
<dbReference type="PANTHER" id="PTHR47331:SF5">
    <property type="entry name" value="RIBONUCLEASE H"/>
    <property type="match status" value="1"/>
</dbReference>
<name>A0ABQ7R601_PLUXY</name>
<evidence type="ECO:0008006" key="4">
    <source>
        <dbReference type="Google" id="ProtNLM"/>
    </source>
</evidence>
<evidence type="ECO:0000313" key="3">
    <source>
        <dbReference type="Proteomes" id="UP000823941"/>
    </source>
</evidence>
<evidence type="ECO:0000256" key="1">
    <source>
        <dbReference type="SAM" id="MobiDB-lite"/>
    </source>
</evidence>
<proteinExistence type="predicted"/>
<dbReference type="PANTHER" id="PTHR47331">
    <property type="entry name" value="PHD-TYPE DOMAIN-CONTAINING PROTEIN"/>
    <property type="match status" value="1"/>
</dbReference>
<dbReference type="EMBL" id="JAHIBW010000002">
    <property type="protein sequence ID" value="KAG7312691.1"/>
    <property type="molecule type" value="Genomic_DNA"/>
</dbReference>
<evidence type="ECO:0000313" key="2">
    <source>
        <dbReference type="EMBL" id="KAG7312691.1"/>
    </source>
</evidence>